<evidence type="ECO:0008006" key="4">
    <source>
        <dbReference type="Google" id="ProtNLM"/>
    </source>
</evidence>
<evidence type="ECO:0000256" key="1">
    <source>
        <dbReference type="SAM" id="SignalP"/>
    </source>
</evidence>
<dbReference type="Proteomes" id="UP000005090">
    <property type="component" value="Chromosome"/>
</dbReference>
<protein>
    <recommendedName>
        <fullName evidence="4">Right handed beta helix domain-containing protein</fullName>
    </recommendedName>
</protein>
<reference evidence="2 3" key="1">
    <citation type="journal article" date="2013" name="Genome Announc.">
        <title>Genome Sequence of the Obligate Gammaproteobacterial Methanotroph Methylomicrobium album Strain BG8.</title>
        <authorList>
            <person name="Kits K.D."/>
            <person name="Kalyuzhnaya M.G."/>
            <person name="Klotz M.G."/>
            <person name="Jetten M.S."/>
            <person name="Op den Camp H.J."/>
            <person name="Vuilleumier S."/>
            <person name="Bringel F."/>
            <person name="Dispirito A.A."/>
            <person name="Murrell J.C."/>
            <person name="Bruce D."/>
            <person name="Cheng J.F."/>
            <person name="Copeland A."/>
            <person name="Goodwin L."/>
            <person name="Hauser L."/>
            <person name="Lajus A."/>
            <person name="Land M.L."/>
            <person name="Lapidus A."/>
            <person name="Lucas S."/>
            <person name="Medigue C."/>
            <person name="Pitluck S."/>
            <person name="Woyke T."/>
            <person name="Zeytun A."/>
            <person name="Stein L.Y."/>
        </authorList>
    </citation>
    <scope>NUCLEOTIDE SEQUENCE [LARGE SCALE GENOMIC DNA]</scope>
    <source>
        <strain evidence="2 3">BG8</strain>
    </source>
</reference>
<sequence>MKKHTTTTATRYLLIPALAFLSSGAWSYASAATYHVRKDGSDSSCNGSANTASSSAPNCAFSTIQKGVNAAQAGDTVTVHAGDYSAAAISSVRAGTSSAPITIQAASGETATIGAVTVNSGHNYLTVQDFQVTGFQGPAGLFRLNANNTKILNNYFYSNKTQDYYDAIGIYMNINTSGVLIDGNTFDGKSTPNKVGPSIYIPIAAKGSNQKISHNIFKDMVDPERVMDLNGFSNSTISNNEVRNITYNGANGAHVDIFQYWVSGEPTQNVIIENNYFHDLQSQIGDLVDSTTANNITFRNNVFANMWQGNSAMFGGSPYMKIYNNTFYRVGNGVQPLLFNYAPGANNADIRNNIFYNCGNSNSMGWYGTNGSNTIKDYNFVANGSNAAKSGFSEPHAVNGGDPAFVAAYSNCVTNACDFHIKSTSVVKGKGTPISGITTDMSGASRSSAPSIGAYEAGGTVSASLNPPTNLRYLP</sequence>
<keyword evidence="1" id="KW-0732">Signal</keyword>
<dbReference type="SUPFAM" id="SSF51126">
    <property type="entry name" value="Pectin lyase-like"/>
    <property type="match status" value="1"/>
</dbReference>
<dbReference type="Pfam" id="PF14592">
    <property type="entry name" value="Chondroitinas_B"/>
    <property type="match status" value="1"/>
</dbReference>
<organism evidence="2 3">
    <name type="scientific">Methylomicrobium album BG8</name>
    <dbReference type="NCBI Taxonomy" id="686340"/>
    <lineage>
        <taxon>Bacteria</taxon>
        <taxon>Pseudomonadati</taxon>
        <taxon>Pseudomonadota</taxon>
        <taxon>Gammaproteobacteria</taxon>
        <taxon>Methylococcales</taxon>
        <taxon>Methylococcaceae</taxon>
        <taxon>Methylomicrobium</taxon>
    </lineage>
</organism>
<dbReference type="EMBL" id="CM001475">
    <property type="protein sequence ID" value="EIC28197.1"/>
    <property type="molecule type" value="Genomic_DNA"/>
</dbReference>
<accession>H8GM01</accession>
<feature type="signal peptide" evidence="1">
    <location>
        <begin position="1"/>
        <end position="31"/>
    </location>
</feature>
<dbReference type="eggNOG" id="COG5434">
    <property type="taxonomic scope" value="Bacteria"/>
</dbReference>
<proteinExistence type="predicted"/>
<dbReference type="RefSeq" id="WP_005368993.1">
    <property type="nucleotide sequence ID" value="NZ_CM001475.1"/>
</dbReference>
<dbReference type="Gene3D" id="2.160.20.10">
    <property type="entry name" value="Single-stranded right-handed beta-helix, Pectin lyase-like"/>
    <property type="match status" value="1"/>
</dbReference>
<dbReference type="InterPro" id="IPR039513">
    <property type="entry name" value="PL-6"/>
</dbReference>
<dbReference type="InterPro" id="IPR011050">
    <property type="entry name" value="Pectin_lyase_fold/virulence"/>
</dbReference>
<dbReference type="AlphaFoldDB" id="H8GM01"/>
<keyword evidence="3" id="KW-1185">Reference proteome</keyword>
<name>H8GM01_METAL</name>
<dbReference type="HOGENOM" id="CLU_563747_0_0_6"/>
<gene>
    <name evidence="2" type="ORF">Metal_0339</name>
</gene>
<evidence type="ECO:0000313" key="2">
    <source>
        <dbReference type="EMBL" id="EIC28197.1"/>
    </source>
</evidence>
<dbReference type="InterPro" id="IPR012334">
    <property type="entry name" value="Pectin_lyas_fold"/>
</dbReference>
<evidence type="ECO:0000313" key="3">
    <source>
        <dbReference type="Proteomes" id="UP000005090"/>
    </source>
</evidence>
<feature type="chain" id="PRO_5003612044" description="Right handed beta helix domain-containing protein" evidence="1">
    <location>
        <begin position="32"/>
        <end position="475"/>
    </location>
</feature>